<keyword evidence="2" id="KW-1185">Reference proteome</keyword>
<proteinExistence type="predicted"/>
<protein>
    <submittedName>
        <fullName evidence="1">Uncharacterized protein</fullName>
    </submittedName>
</protein>
<organism evidence="1 2">
    <name type="scientific">Glossina austeni</name>
    <name type="common">Savannah tsetse fly</name>
    <dbReference type="NCBI Taxonomy" id="7395"/>
    <lineage>
        <taxon>Eukaryota</taxon>
        <taxon>Metazoa</taxon>
        <taxon>Ecdysozoa</taxon>
        <taxon>Arthropoda</taxon>
        <taxon>Hexapoda</taxon>
        <taxon>Insecta</taxon>
        <taxon>Pterygota</taxon>
        <taxon>Neoptera</taxon>
        <taxon>Endopterygota</taxon>
        <taxon>Diptera</taxon>
        <taxon>Brachycera</taxon>
        <taxon>Muscomorpha</taxon>
        <taxon>Hippoboscoidea</taxon>
        <taxon>Glossinidae</taxon>
        <taxon>Glossina</taxon>
    </lineage>
</organism>
<evidence type="ECO:0000313" key="1">
    <source>
        <dbReference type="EnsemblMetazoa" id="GAUT034522-PA"/>
    </source>
</evidence>
<sequence length="129" mass="14854">MPANNFNHLVGATTRYIAGRNAMQTCYWRAGSDGKLIKYSKTCEFGRSQEMPARKHNVEVNKKLKALRLMYFLVAQWKGAKLFKNNLLSKRGNEVTEQTKAKRMRIMITYRDIQQGICSPRSVQILALL</sequence>
<dbReference type="VEuPathDB" id="VectorBase:GAUT034522"/>
<evidence type="ECO:0000313" key="2">
    <source>
        <dbReference type="Proteomes" id="UP000078200"/>
    </source>
</evidence>
<dbReference type="Proteomes" id="UP000078200">
    <property type="component" value="Unassembled WGS sequence"/>
</dbReference>
<accession>A0A1A9VEA7</accession>
<dbReference type="STRING" id="7395.A0A1A9VEA7"/>
<dbReference type="AlphaFoldDB" id="A0A1A9VEA7"/>
<name>A0A1A9VEA7_GLOAU</name>
<dbReference type="EnsemblMetazoa" id="GAUT034522-RA">
    <property type="protein sequence ID" value="GAUT034522-PA"/>
    <property type="gene ID" value="GAUT034522"/>
</dbReference>
<reference evidence="1" key="1">
    <citation type="submission" date="2020-05" db="UniProtKB">
        <authorList>
            <consortium name="EnsemblMetazoa"/>
        </authorList>
    </citation>
    <scope>IDENTIFICATION</scope>
    <source>
        <strain evidence="1">TTRI</strain>
    </source>
</reference>